<dbReference type="PANTHER" id="PTHR31019">
    <property type="entry name" value="SMALL INTEGRAL MEMBRANE PROTEIN 14"/>
    <property type="match status" value="1"/>
</dbReference>
<dbReference type="GO" id="GO:0005783">
    <property type="term" value="C:endoplasmic reticulum"/>
    <property type="evidence" value="ECO:0007669"/>
    <property type="project" value="TreeGrafter"/>
</dbReference>
<name>A0A4Y2G029_ARAVE</name>
<dbReference type="EMBL" id="BGPR01001119">
    <property type="protein sequence ID" value="GBM45988.1"/>
    <property type="molecule type" value="Genomic_DNA"/>
</dbReference>
<protein>
    <recommendedName>
        <fullName evidence="1">Small integral membrane protein 14</fullName>
    </recommendedName>
</protein>
<evidence type="ECO:0000256" key="1">
    <source>
        <dbReference type="ARBA" id="ARBA00017902"/>
    </source>
</evidence>
<reference evidence="4 5" key="1">
    <citation type="journal article" date="2019" name="Sci. Rep.">
        <title>Orb-weaving spider Araneus ventricosus genome elucidates the spidroin gene catalogue.</title>
        <authorList>
            <person name="Kono N."/>
            <person name="Nakamura H."/>
            <person name="Ohtoshi R."/>
            <person name="Moran D.A.P."/>
            <person name="Shinohara A."/>
            <person name="Yoshida Y."/>
            <person name="Fujiwara M."/>
            <person name="Mori M."/>
            <person name="Tomita M."/>
            <person name="Arakawa K."/>
        </authorList>
    </citation>
    <scope>NUCLEOTIDE SEQUENCE [LARGE SCALE GENOMIC DNA]</scope>
</reference>
<feature type="transmembrane region" description="Helical" evidence="3">
    <location>
        <begin position="105"/>
        <end position="124"/>
    </location>
</feature>
<keyword evidence="3" id="KW-0472">Membrane</keyword>
<dbReference type="AlphaFoldDB" id="A0A4Y2G029"/>
<feature type="compositionally biased region" description="Pro residues" evidence="2">
    <location>
        <begin position="144"/>
        <end position="153"/>
    </location>
</feature>
<dbReference type="Pfam" id="PF11027">
    <property type="entry name" value="DUF2615"/>
    <property type="match status" value="1"/>
</dbReference>
<sequence>MFYCNSFYICALGHDLCWLYDKSGPANRWNFVFKQAEFDICFGKLNSKFRIMAEDFDPCECIFSHEGAMRRLISLLRNSQAYCTPEECFTTPPGPVVSQSGGSDGTLMMMCMGWVFVALVLFFMRPASLSLRGDKKPSNNQGPSQPPPDSSVQ</sequence>
<proteinExistence type="predicted"/>
<dbReference type="Proteomes" id="UP000499080">
    <property type="component" value="Unassembled WGS sequence"/>
</dbReference>
<evidence type="ECO:0000256" key="3">
    <source>
        <dbReference type="SAM" id="Phobius"/>
    </source>
</evidence>
<dbReference type="PANTHER" id="PTHR31019:SF1">
    <property type="entry name" value="SMALL INTEGRAL MEMBRANE PROTEIN 14"/>
    <property type="match status" value="1"/>
</dbReference>
<keyword evidence="5" id="KW-1185">Reference proteome</keyword>
<accession>A0A4Y2G029</accession>
<dbReference type="InterPro" id="IPR020309">
    <property type="entry name" value="Smim-14"/>
</dbReference>
<dbReference type="OrthoDB" id="10054061at2759"/>
<evidence type="ECO:0000313" key="4">
    <source>
        <dbReference type="EMBL" id="GBM45988.1"/>
    </source>
</evidence>
<gene>
    <name evidence="4" type="primary">SMIM14</name>
    <name evidence="4" type="ORF">AVEN_82156_1</name>
</gene>
<evidence type="ECO:0000256" key="2">
    <source>
        <dbReference type="SAM" id="MobiDB-lite"/>
    </source>
</evidence>
<keyword evidence="3" id="KW-1133">Transmembrane helix</keyword>
<comment type="caution">
    <text evidence="4">The sequence shown here is derived from an EMBL/GenBank/DDBJ whole genome shotgun (WGS) entry which is preliminary data.</text>
</comment>
<feature type="region of interest" description="Disordered" evidence="2">
    <location>
        <begin position="133"/>
        <end position="153"/>
    </location>
</feature>
<evidence type="ECO:0000313" key="5">
    <source>
        <dbReference type="Proteomes" id="UP000499080"/>
    </source>
</evidence>
<keyword evidence="3" id="KW-0812">Transmembrane</keyword>
<organism evidence="4 5">
    <name type="scientific">Araneus ventricosus</name>
    <name type="common">Orbweaver spider</name>
    <name type="synonym">Epeira ventricosa</name>
    <dbReference type="NCBI Taxonomy" id="182803"/>
    <lineage>
        <taxon>Eukaryota</taxon>
        <taxon>Metazoa</taxon>
        <taxon>Ecdysozoa</taxon>
        <taxon>Arthropoda</taxon>
        <taxon>Chelicerata</taxon>
        <taxon>Arachnida</taxon>
        <taxon>Araneae</taxon>
        <taxon>Araneomorphae</taxon>
        <taxon>Entelegynae</taxon>
        <taxon>Araneoidea</taxon>
        <taxon>Araneidae</taxon>
        <taxon>Araneus</taxon>
    </lineage>
</organism>